<dbReference type="Proteomes" id="UP001209570">
    <property type="component" value="Unassembled WGS sequence"/>
</dbReference>
<evidence type="ECO:0000256" key="1">
    <source>
        <dbReference type="ARBA" id="ARBA00038101"/>
    </source>
</evidence>
<dbReference type="Gene3D" id="1.25.40.10">
    <property type="entry name" value="Tetratricopeptide repeat domain"/>
    <property type="match status" value="3"/>
</dbReference>
<keyword evidence="4" id="KW-1185">Reference proteome</keyword>
<gene>
    <name evidence="3" type="ORF">P43SY_006743</name>
</gene>
<dbReference type="Pfam" id="PF08238">
    <property type="entry name" value="Sel1"/>
    <property type="match status" value="11"/>
</dbReference>
<evidence type="ECO:0000313" key="4">
    <source>
        <dbReference type="Proteomes" id="UP001209570"/>
    </source>
</evidence>
<reference evidence="3" key="1">
    <citation type="submission" date="2021-12" db="EMBL/GenBank/DDBJ databases">
        <title>Prjna785345.</title>
        <authorList>
            <person name="Rujirawat T."/>
            <person name="Krajaejun T."/>
        </authorList>
    </citation>
    <scope>NUCLEOTIDE SEQUENCE</scope>
    <source>
        <strain evidence="3">Pi057C3</strain>
    </source>
</reference>
<feature type="chain" id="PRO_5042066132" evidence="2">
    <location>
        <begin position="29"/>
        <end position="734"/>
    </location>
</feature>
<comment type="similarity">
    <text evidence="1">Belongs to the sel-1 family.</text>
</comment>
<dbReference type="PANTHER" id="PTHR11102:SF147">
    <property type="entry name" value="SEL1L ADAPTOR SUBUNIT OF ERAD E3 UBIQUITIN LIGASE"/>
    <property type="match status" value="1"/>
</dbReference>
<dbReference type="EMBL" id="JAKCXM010000005">
    <property type="protein sequence ID" value="KAJ0409246.1"/>
    <property type="molecule type" value="Genomic_DNA"/>
</dbReference>
<dbReference type="InterPro" id="IPR006597">
    <property type="entry name" value="Sel1-like"/>
</dbReference>
<dbReference type="GO" id="GO:0036503">
    <property type="term" value="P:ERAD pathway"/>
    <property type="evidence" value="ECO:0007669"/>
    <property type="project" value="TreeGrafter"/>
</dbReference>
<organism evidence="3 4">
    <name type="scientific">Pythium insidiosum</name>
    <name type="common">Pythiosis disease agent</name>
    <dbReference type="NCBI Taxonomy" id="114742"/>
    <lineage>
        <taxon>Eukaryota</taxon>
        <taxon>Sar</taxon>
        <taxon>Stramenopiles</taxon>
        <taxon>Oomycota</taxon>
        <taxon>Peronosporomycetes</taxon>
        <taxon>Pythiales</taxon>
        <taxon>Pythiaceae</taxon>
        <taxon>Pythium</taxon>
    </lineage>
</organism>
<dbReference type="PANTHER" id="PTHR11102">
    <property type="entry name" value="SEL-1-LIKE PROTEIN"/>
    <property type="match status" value="1"/>
</dbReference>
<dbReference type="SMART" id="SM00671">
    <property type="entry name" value="SEL1"/>
    <property type="match status" value="10"/>
</dbReference>
<comment type="caution">
    <text evidence="3">The sequence shown here is derived from an EMBL/GenBank/DDBJ whole genome shotgun (WGS) entry which is preliminary data.</text>
</comment>
<feature type="signal peptide" evidence="2">
    <location>
        <begin position="1"/>
        <end position="28"/>
    </location>
</feature>
<accession>A0AAD5MIP1</accession>
<protein>
    <submittedName>
        <fullName evidence="3">Uncharacterized protein</fullName>
    </submittedName>
</protein>
<proteinExistence type="inferred from homology"/>
<dbReference type="SUPFAM" id="SSF81901">
    <property type="entry name" value="HCP-like"/>
    <property type="match status" value="3"/>
</dbReference>
<dbReference type="GO" id="GO:0005789">
    <property type="term" value="C:endoplasmic reticulum membrane"/>
    <property type="evidence" value="ECO:0007669"/>
    <property type="project" value="TreeGrafter"/>
</dbReference>
<evidence type="ECO:0000256" key="2">
    <source>
        <dbReference type="SAM" id="SignalP"/>
    </source>
</evidence>
<dbReference type="InterPro" id="IPR011990">
    <property type="entry name" value="TPR-like_helical_dom_sf"/>
</dbReference>
<evidence type="ECO:0000313" key="3">
    <source>
        <dbReference type="EMBL" id="KAJ0409246.1"/>
    </source>
</evidence>
<dbReference type="AlphaFoldDB" id="A0AAD5MIP1"/>
<name>A0AAD5MIP1_PYTIN</name>
<dbReference type="InterPro" id="IPR050767">
    <property type="entry name" value="Sel1_AlgK"/>
</dbReference>
<keyword evidence="2" id="KW-0732">Signal</keyword>
<sequence>MTLPRRRPRGVAVAFAFLLVALVSRVRATSPATHVGHPGATLESDLRRVHTEYVAAQSLTDAALSPSSSPLTRRDALVQLGRMFLYGNQTVVAPTAVNATLAMSFFATAADLGHPDAQFHLGVAYSYGLWGVPRDDAMAMTYYYFASLAQHMGAVMALGYRHLLGVGAPKNCESAVRYYEVAANKAMALREANPAKPAIYDLPHRRLKTVHETQHKKNIPSDAAIVDYYQFSSDKGDPEATINLATLYYYGARGLQQDLAQAARLFHKAYDLGASGSAYHLGHMYNYGIGVQQSNETALKYLQEAVKEGSTAAHNELAFMHMHGKGTEQNHEQALTLFKAAAKQGNMEAFYNLGVLHMQGSGMSSTARRRKDPEYEVAHGYFQVAAHQGHTLSSHKLGHMSLHGIGTTRSCKNAVDSFKLVAERGEWDRMLSRAFKDFKNQDYEAAFIKYAVMAQQGYEVAQHNAAYLLDFGFLTPLFASPIIAASPSLPSTMVSHSSSSLTRAEAEAGAIQLYKMAAMQGNVDANLKIGDYYYYGKGGHAVDYTKASAHYSLASKRSNAQAMFNLALMYEHGIGVQQDFFLAKRYFDKASDAHNDAHVPVTLALWKLRTHIMLKAWKRWWDELVGNVPPTSSATEPTSASPSRSWSSQLAERLHAWLESTDEASSGSAPTASRPTASSARAWEWHELVRSDDVLILAVALALALVVYIRSERQNRLDRELVDAPERRPAPHEG</sequence>